<accession>A0A9J7HTW9</accession>
<feature type="non-terminal residue" evidence="3">
    <location>
        <position position="174"/>
    </location>
</feature>
<proteinExistence type="predicted"/>
<organism evidence="2 3">
    <name type="scientific">Branchiostoma floridae</name>
    <name type="common">Florida lancelet</name>
    <name type="synonym">Amphioxus</name>
    <dbReference type="NCBI Taxonomy" id="7739"/>
    <lineage>
        <taxon>Eukaryota</taxon>
        <taxon>Metazoa</taxon>
        <taxon>Chordata</taxon>
        <taxon>Cephalochordata</taxon>
        <taxon>Leptocardii</taxon>
        <taxon>Amphioxiformes</taxon>
        <taxon>Branchiostomatidae</taxon>
        <taxon>Branchiostoma</taxon>
    </lineage>
</organism>
<gene>
    <name evidence="3" type="primary">LOC118409054</name>
</gene>
<dbReference type="OrthoDB" id="10064820at2759"/>
<reference evidence="3" key="1">
    <citation type="submission" date="2025-08" db="UniProtKB">
        <authorList>
            <consortium name="RefSeq"/>
        </authorList>
    </citation>
    <scope>IDENTIFICATION</scope>
    <source>
        <strain evidence="3">S238N-H82</strain>
        <tissue evidence="3">Testes</tissue>
    </source>
</reference>
<dbReference type="KEGG" id="bfo:118409054"/>
<dbReference type="AlphaFoldDB" id="A0A9J7HTW9"/>
<keyword evidence="2" id="KW-1185">Reference proteome</keyword>
<name>A0A9J7HTW9_BRAFL</name>
<feature type="region of interest" description="Disordered" evidence="1">
    <location>
        <begin position="1"/>
        <end position="33"/>
    </location>
</feature>
<dbReference type="OMA" id="ARNICTE"/>
<evidence type="ECO:0000313" key="2">
    <source>
        <dbReference type="Proteomes" id="UP000001554"/>
    </source>
</evidence>
<dbReference type="GeneID" id="118409054"/>
<protein>
    <submittedName>
        <fullName evidence="3">Uncharacterized protein LOC118409054</fullName>
    </submittedName>
</protein>
<dbReference type="RefSeq" id="XP_035665814.1">
    <property type="nucleotide sequence ID" value="XM_035809921.1"/>
</dbReference>
<evidence type="ECO:0000313" key="3">
    <source>
        <dbReference type="RefSeq" id="XP_035665814.1"/>
    </source>
</evidence>
<dbReference type="Proteomes" id="UP000001554">
    <property type="component" value="Unplaced"/>
</dbReference>
<sequence length="174" mass="18438">MPAGPFHGDGGTAVNRRRQTPERADGVRTAPQRDMASLGKLLGRALSLPAQLLPASRRLHMPADGPGWEFIKGLGGMSAQLPAADLPNRADLPSRARNICTEGEGLSVNAVIIKAAMEGAESCDISDTGPSAADLRLLEHAEVFGLSAPSYWCLRSQASRQLPTSWTFRGGKLP</sequence>
<evidence type="ECO:0000256" key="1">
    <source>
        <dbReference type="SAM" id="MobiDB-lite"/>
    </source>
</evidence>